<dbReference type="Proteomes" id="UP000663834">
    <property type="component" value="Unassembled WGS sequence"/>
</dbReference>
<sequence>MYTSTRSQLKLHTHQISDLLYYSPPRTHNSFHHSSNQIGNSPPIQLISPTIMSTSQTILELSEDQKNEDYIPSVENKFDLQSFRMQEKIALQSIHKLTTEDMIQIDQWLSVLNKTFEDLEFPPLHRVLQATTYFNDELQLWYETTKHEINNDWSSFCGRLKQYVLDRQMNPSTHGRHSNVPLSI</sequence>
<evidence type="ECO:0000313" key="1">
    <source>
        <dbReference type="EMBL" id="CAF1655266.1"/>
    </source>
</evidence>
<evidence type="ECO:0008006" key="3">
    <source>
        <dbReference type="Google" id="ProtNLM"/>
    </source>
</evidence>
<reference evidence="1" key="1">
    <citation type="submission" date="2021-02" db="EMBL/GenBank/DDBJ databases">
        <authorList>
            <person name="Nowell W R."/>
        </authorList>
    </citation>
    <scope>NUCLEOTIDE SEQUENCE</scope>
</reference>
<accession>A0A816F5V4</accession>
<gene>
    <name evidence="1" type="ORF">KQP761_LOCUS30827</name>
</gene>
<organism evidence="1 2">
    <name type="scientific">Rotaria magnacalcarata</name>
    <dbReference type="NCBI Taxonomy" id="392030"/>
    <lineage>
        <taxon>Eukaryota</taxon>
        <taxon>Metazoa</taxon>
        <taxon>Spiralia</taxon>
        <taxon>Gnathifera</taxon>
        <taxon>Rotifera</taxon>
        <taxon>Eurotatoria</taxon>
        <taxon>Bdelloidea</taxon>
        <taxon>Philodinida</taxon>
        <taxon>Philodinidae</taxon>
        <taxon>Rotaria</taxon>
    </lineage>
</organism>
<proteinExistence type="predicted"/>
<dbReference type="OrthoDB" id="9981593at2759"/>
<comment type="caution">
    <text evidence="1">The sequence shown here is derived from an EMBL/GenBank/DDBJ whole genome shotgun (WGS) entry which is preliminary data.</text>
</comment>
<evidence type="ECO:0000313" key="2">
    <source>
        <dbReference type="Proteomes" id="UP000663834"/>
    </source>
</evidence>
<protein>
    <recommendedName>
        <fullName evidence="3">Retrotransposon gag domain-containing protein</fullName>
    </recommendedName>
</protein>
<name>A0A816F5V4_9BILA</name>
<dbReference type="EMBL" id="CAJNOW010017173">
    <property type="protein sequence ID" value="CAF1655266.1"/>
    <property type="molecule type" value="Genomic_DNA"/>
</dbReference>
<dbReference type="AlphaFoldDB" id="A0A816F5V4"/>